<evidence type="ECO:0000256" key="5">
    <source>
        <dbReference type="PROSITE-ProRule" id="PRU01240"/>
    </source>
</evidence>
<keyword evidence="10" id="KW-1185">Reference proteome</keyword>
<dbReference type="PROSITE" id="PS00138">
    <property type="entry name" value="SUBTILASE_SER"/>
    <property type="match status" value="1"/>
</dbReference>
<sequence length="1256" mass="131893">MRNPLSHRRGLTVLSAALTAVMAASPVLAATTSPPPDKTAALAAAAGATTRTVTLITGDKVSLRGGTSGPAGVSIQGPNGGRAGARVTTVDDHLYVFPDSAVPYVAAGLLDKGLFDVTELVADGYDDARSDHLPLIVTYTDAAARKQAETVPGGARKVRTLSSIQGAALSADHDSAAGFWTSLTGSAPGDSARKTSAAPSLTGGIAKIWLDGKAKADLADTVPQIGAPEVWAAGNTGEGVKIAVLDTGVDADHPDLKDRVTATAVFVPDEDIKDYNGHGTHVASTIAGTGAASGGLERGVAPGANLLIGKVLSNAGSGQDSWIIAGMEWAARDQHAKVISMSLGAGPTDGTDPLSQAVNKLSTETGALFTIAAGNAGPEPGTVSTPSTADAALSVAAVSVGAKGTALASFSSRGPRVGDSAPKPEIAAPGVNVLAARSQYTSEGEGSYQTLSGTSMATPHVAGAAALLAAAHPDWTGQQLKDGLISTSKLLRQYNAYQVGGGLLDVASAARNTVFATGTAFIAAKWPYTAGQRAERPVTYTNTGDSPVTLDLAVSGGAPAGLFELSTPQVTIPAHGTSTVTVRANLDRADLDSHFSARIEASDAQGALLAHTVIGFYKEGERARLTVHAKDRDGKPLAGDLLVTRLLPNGHQSIDYYSVDASGTTELRVATGTYAIWMWGDVQGVHGPYSLGKVLLGKPRIDLAADTEVTLDASTAHQVRTILPPDGDQPRTTAESRIDFLRGFGNGGIGDSYLLGRQYDSMWAQPTDKATDGALRFGARWRDEQPRLAVSTGDRDYDDLLLQTRFKPLPEGQRTFDTVFAGEGSAADFARVKARDKVAVVRWTGNVAPEAQADAAAKAGAKLLLIVNTGYGRLDAWDAVQTDAPLPVASITRDEGEQLISRVQHGRTPLHVVSHPEVAYLFDLVHWWDGAVPADPTYRPKQGDLARVDVSFENYQQDRAMESRYDIQPDGRAGVSGYLTAMPAQSRRTDWVSADGGVTWFENALVIPAEIQESSERLAYVGGTTTSVRWFGPIQRPRMNSVSFPNRGGDALAITVPSWGDSGGSHAGEALFNPYATQTISLYQGDDLVDQVKTERLDRGLSMVPLVSPDRLPYRLVNEASRDASVYPYSTRTLTEWNFTSGYVESDSSRDLPLIQLDYDVDLDAAGRAGRRADLTVTPLHIPTAVDNGPIDTITVDISYDDGATWTRAHLDRTNKGWTAKLRAPGSAGAVTLRTFAKDTVGNSVSQTIVRAFGLR</sequence>
<dbReference type="InterPro" id="IPR022398">
    <property type="entry name" value="Peptidase_S8_His-AS"/>
</dbReference>
<evidence type="ECO:0000256" key="3">
    <source>
        <dbReference type="ARBA" id="ARBA00022801"/>
    </source>
</evidence>
<organism evidence="9 10">
    <name type="scientific">Microbispora corallina</name>
    <dbReference type="NCBI Taxonomy" id="83302"/>
    <lineage>
        <taxon>Bacteria</taxon>
        <taxon>Bacillati</taxon>
        <taxon>Actinomycetota</taxon>
        <taxon>Actinomycetes</taxon>
        <taxon>Streptosporangiales</taxon>
        <taxon>Streptosporangiaceae</taxon>
        <taxon>Microbispora</taxon>
    </lineage>
</organism>
<comment type="similarity">
    <text evidence="1 5 6">Belongs to the peptidase S8 family.</text>
</comment>
<feature type="signal peptide" evidence="7">
    <location>
        <begin position="1"/>
        <end position="29"/>
    </location>
</feature>
<dbReference type="PRINTS" id="PR00723">
    <property type="entry name" value="SUBTILISIN"/>
</dbReference>
<evidence type="ECO:0000256" key="6">
    <source>
        <dbReference type="RuleBase" id="RU003355"/>
    </source>
</evidence>
<dbReference type="PROSITE" id="PS51892">
    <property type="entry name" value="SUBTILASE"/>
    <property type="match status" value="1"/>
</dbReference>
<dbReference type="InterPro" id="IPR023828">
    <property type="entry name" value="Peptidase_S8_Ser-AS"/>
</dbReference>
<feature type="active site" description="Charge relay system" evidence="5">
    <location>
        <position position="246"/>
    </location>
</feature>
<evidence type="ECO:0000313" key="10">
    <source>
        <dbReference type="Proteomes" id="UP000603904"/>
    </source>
</evidence>
<proteinExistence type="inferred from homology"/>
<accession>A0ABQ4G640</accession>
<dbReference type="InterPro" id="IPR051048">
    <property type="entry name" value="Peptidase_S8/S53_subtilisin"/>
</dbReference>
<evidence type="ECO:0000256" key="1">
    <source>
        <dbReference type="ARBA" id="ARBA00011073"/>
    </source>
</evidence>
<keyword evidence="2 5" id="KW-0645">Protease</keyword>
<dbReference type="InterPro" id="IPR015500">
    <property type="entry name" value="Peptidase_S8_subtilisin-rel"/>
</dbReference>
<protein>
    <submittedName>
        <fullName evidence="9">Peptidase</fullName>
    </submittedName>
</protein>
<dbReference type="Pfam" id="PF00082">
    <property type="entry name" value="Peptidase_S8"/>
    <property type="match status" value="1"/>
</dbReference>
<feature type="active site" description="Charge relay system" evidence="5">
    <location>
        <position position="278"/>
    </location>
</feature>
<keyword evidence="4 5" id="KW-0720">Serine protease</keyword>
<evidence type="ECO:0000256" key="4">
    <source>
        <dbReference type="ARBA" id="ARBA00022825"/>
    </source>
</evidence>
<dbReference type="PANTHER" id="PTHR43399">
    <property type="entry name" value="SUBTILISIN-RELATED"/>
    <property type="match status" value="1"/>
</dbReference>
<dbReference type="SUPFAM" id="SSF52743">
    <property type="entry name" value="Subtilisin-like"/>
    <property type="match status" value="1"/>
</dbReference>
<evidence type="ECO:0000313" key="9">
    <source>
        <dbReference type="EMBL" id="GIH42540.1"/>
    </source>
</evidence>
<reference evidence="9 10" key="1">
    <citation type="submission" date="2021-01" db="EMBL/GenBank/DDBJ databases">
        <title>Whole genome shotgun sequence of Microbispora corallina NBRC 16416.</title>
        <authorList>
            <person name="Komaki H."/>
            <person name="Tamura T."/>
        </authorList>
    </citation>
    <scope>NUCLEOTIDE SEQUENCE [LARGE SCALE GENOMIC DNA]</scope>
    <source>
        <strain evidence="9 10">NBRC 16416</strain>
    </source>
</reference>
<dbReference type="InterPro" id="IPR017296">
    <property type="entry name" value="Peptidase_S8A_SAM-P45"/>
</dbReference>
<dbReference type="Gene3D" id="3.40.50.200">
    <property type="entry name" value="Peptidase S8/S53 domain"/>
    <property type="match status" value="1"/>
</dbReference>
<evidence type="ECO:0000259" key="8">
    <source>
        <dbReference type="Pfam" id="PF00082"/>
    </source>
</evidence>
<keyword evidence="3 5" id="KW-0378">Hydrolase</keyword>
<dbReference type="PIRSF" id="PIRSF037852">
    <property type="entry name" value="Subtilisin_rel_SAV5721"/>
    <property type="match status" value="1"/>
</dbReference>
<dbReference type="SUPFAM" id="SSF52025">
    <property type="entry name" value="PA domain"/>
    <property type="match status" value="1"/>
</dbReference>
<evidence type="ECO:0000256" key="7">
    <source>
        <dbReference type="SAM" id="SignalP"/>
    </source>
</evidence>
<dbReference type="Proteomes" id="UP000603904">
    <property type="component" value="Unassembled WGS sequence"/>
</dbReference>
<evidence type="ECO:0000256" key="2">
    <source>
        <dbReference type="ARBA" id="ARBA00022670"/>
    </source>
</evidence>
<dbReference type="PROSITE" id="PS00136">
    <property type="entry name" value="SUBTILASE_ASP"/>
    <property type="match status" value="1"/>
</dbReference>
<dbReference type="PROSITE" id="PS00137">
    <property type="entry name" value="SUBTILASE_HIS"/>
    <property type="match status" value="1"/>
</dbReference>
<dbReference type="PANTHER" id="PTHR43399:SF4">
    <property type="entry name" value="CELL WALL-ASSOCIATED PROTEASE"/>
    <property type="match status" value="1"/>
</dbReference>
<keyword evidence="7" id="KW-0732">Signal</keyword>
<feature type="active site" description="Charge relay system" evidence="5">
    <location>
        <position position="455"/>
    </location>
</feature>
<dbReference type="InterPro" id="IPR036852">
    <property type="entry name" value="Peptidase_S8/S53_dom_sf"/>
</dbReference>
<dbReference type="InterPro" id="IPR046450">
    <property type="entry name" value="PA_dom_sf"/>
</dbReference>
<dbReference type="EMBL" id="BOOC01000031">
    <property type="protein sequence ID" value="GIH42540.1"/>
    <property type="molecule type" value="Genomic_DNA"/>
</dbReference>
<dbReference type="InterPro" id="IPR000209">
    <property type="entry name" value="Peptidase_S8/S53_dom"/>
</dbReference>
<dbReference type="InterPro" id="IPR023827">
    <property type="entry name" value="Peptidase_S8_Asp-AS"/>
</dbReference>
<gene>
    <name evidence="9" type="ORF">Mco01_55400</name>
</gene>
<name>A0ABQ4G640_9ACTN</name>
<feature type="chain" id="PRO_5047479291" evidence="7">
    <location>
        <begin position="30"/>
        <end position="1256"/>
    </location>
</feature>
<feature type="domain" description="Peptidase S8/S53" evidence="8">
    <location>
        <begin position="237"/>
        <end position="491"/>
    </location>
</feature>
<dbReference type="Gene3D" id="3.50.30.30">
    <property type="match status" value="1"/>
</dbReference>
<comment type="caution">
    <text evidence="9">The sequence shown here is derived from an EMBL/GenBank/DDBJ whole genome shotgun (WGS) entry which is preliminary data.</text>
</comment>